<dbReference type="CDD" id="cd00340">
    <property type="entry name" value="GSH_Peroxidase"/>
    <property type="match status" value="1"/>
</dbReference>
<gene>
    <name evidence="6" type="ordered locus">PCC_0449</name>
</gene>
<dbReference type="PRINTS" id="PR01011">
    <property type="entry name" value="GLUTPROXDASE"/>
</dbReference>
<dbReference type="GeneID" id="6481459"/>
<dbReference type="InterPro" id="IPR000889">
    <property type="entry name" value="Glutathione_peroxidase"/>
</dbReference>
<dbReference type="GO" id="GO:0034599">
    <property type="term" value="P:cellular response to oxidative stress"/>
    <property type="evidence" value="ECO:0007669"/>
    <property type="project" value="TreeGrafter"/>
</dbReference>
<dbReference type="GO" id="GO:0004601">
    <property type="term" value="F:peroxidase activity"/>
    <property type="evidence" value="ECO:0007669"/>
    <property type="project" value="UniProtKB-KW"/>
</dbReference>
<keyword evidence="2 5" id="KW-0575">Peroxidase</keyword>
<dbReference type="PANTHER" id="PTHR11592">
    <property type="entry name" value="GLUTATHIONE PEROXIDASE"/>
    <property type="match status" value="1"/>
</dbReference>
<keyword evidence="6" id="KW-0934">Plastid</keyword>
<proteinExistence type="inferred from homology"/>
<dbReference type="PIRSF" id="PIRSF000303">
    <property type="entry name" value="Glutathion_perox"/>
    <property type="match status" value="1"/>
</dbReference>
<feature type="active site" evidence="4">
    <location>
        <position position="37"/>
    </location>
</feature>
<name>B1X4L9_PAUCH</name>
<dbReference type="EMBL" id="CP000815">
    <property type="protein sequence ID" value="ACB42888.1"/>
    <property type="molecule type" value="Genomic_DNA"/>
</dbReference>
<evidence type="ECO:0000256" key="2">
    <source>
        <dbReference type="ARBA" id="ARBA00022559"/>
    </source>
</evidence>
<accession>B1X4L9</accession>
<evidence type="ECO:0000256" key="5">
    <source>
        <dbReference type="RuleBase" id="RU000499"/>
    </source>
</evidence>
<reference evidence="6" key="1">
    <citation type="submission" date="2007-08" db="EMBL/GenBank/DDBJ databases">
        <authorList>
            <person name="Gloeckner G."/>
            <person name="Nowack E."/>
            <person name="Melkonian M."/>
        </authorList>
    </citation>
    <scope>NUCLEOTIDE SEQUENCE</scope>
</reference>
<evidence type="ECO:0000256" key="1">
    <source>
        <dbReference type="ARBA" id="ARBA00006926"/>
    </source>
</evidence>
<dbReference type="AlphaFoldDB" id="B1X4L9"/>
<dbReference type="Pfam" id="PF00255">
    <property type="entry name" value="GSHPx"/>
    <property type="match status" value="1"/>
</dbReference>
<evidence type="ECO:0000256" key="4">
    <source>
        <dbReference type="PIRSR" id="PIRSR000303-1"/>
    </source>
</evidence>
<keyword evidence="3 5" id="KW-0560">Oxidoreductase</keyword>
<dbReference type="Gene3D" id="3.40.30.10">
    <property type="entry name" value="Glutaredoxin"/>
    <property type="match status" value="1"/>
</dbReference>
<evidence type="ECO:0000256" key="3">
    <source>
        <dbReference type="ARBA" id="ARBA00023002"/>
    </source>
</evidence>
<evidence type="ECO:0000313" key="6">
    <source>
        <dbReference type="EMBL" id="ACB42888.1"/>
    </source>
</evidence>
<geneLocation type="organellar chromatophore" evidence="6"/>
<organism evidence="6">
    <name type="scientific">Paulinella chromatophora</name>
    <dbReference type="NCBI Taxonomy" id="39717"/>
    <lineage>
        <taxon>Eukaryota</taxon>
        <taxon>Sar</taxon>
        <taxon>Rhizaria</taxon>
        <taxon>Cercozoa</taxon>
        <taxon>Imbricatea</taxon>
        <taxon>Silicofilosea</taxon>
        <taxon>Euglyphida</taxon>
        <taxon>Paulinellidae</taxon>
        <taxon>Paulinella</taxon>
    </lineage>
</organism>
<protein>
    <recommendedName>
        <fullName evidence="5">Glutathione peroxidase</fullName>
    </recommendedName>
</protein>
<comment type="similarity">
    <text evidence="1 5">Belongs to the glutathione peroxidase family.</text>
</comment>
<dbReference type="InterPro" id="IPR036249">
    <property type="entry name" value="Thioredoxin-like_sf"/>
</dbReference>
<dbReference type="SUPFAM" id="SSF52833">
    <property type="entry name" value="Thioredoxin-like"/>
    <property type="match status" value="1"/>
</dbReference>
<sequence>MSVNVSNSVVKRSNGSDLCLGEYTGKVLLIINLASRCGFTRQYAGLQKLQDDYGAEGLKVLGFPCNDFGNQEPGTVEKIQEFCSTVYGVNFEIFDKVSALENKSAPYDLLTQSEPFEEIAWNFEKFLIDKKGYVIGRYKSGIEPDDAGLVSDIVSALNT</sequence>
<dbReference type="PROSITE" id="PS51355">
    <property type="entry name" value="GLUTATHIONE_PEROXID_3"/>
    <property type="match status" value="1"/>
</dbReference>
<dbReference type="PANTHER" id="PTHR11592:SF78">
    <property type="entry name" value="GLUTATHIONE PEROXIDASE"/>
    <property type="match status" value="1"/>
</dbReference>
<dbReference type="RefSeq" id="YP_002049098.1">
    <property type="nucleotide sequence ID" value="NC_011087.1"/>
</dbReference>
<reference evidence="6" key="2">
    <citation type="journal article" date="2008" name="Curr. Biol.">
        <title>Chromatophore genome sequence of Paulinella sheds light on acquisition of photosynthesis by eukaryotes.</title>
        <authorList>
            <person name="Nowack E.C.M."/>
            <person name="Melkonian M."/>
            <person name="Gloeckner G."/>
        </authorList>
    </citation>
    <scope>NUCLEOTIDE SEQUENCE [LARGE SCALE GENOMIC DNA]</scope>
</reference>